<dbReference type="OrthoDB" id="9803764at2"/>
<dbReference type="PANTHER" id="PTHR43130">
    <property type="entry name" value="ARAC-FAMILY TRANSCRIPTIONAL REGULATOR"/>
    <property type="match status" value="1"/>
</dbReference>
<dbReference type="AlphaFoldDB" id="A0A0N9W451"/>
<keyword evidence="3" id="KW-1185">Reference proteome</keyword>
<dbReference type="STRING" id="1324350.AOY20_10295"/>
<dbReference type="Pfam" id="PF01965">
    <property type="entry name" value="DJ-1_PfpI"/>
    <property type="match status" value="1"/>
</dbReference>
<reference evidence="2 3" key="1">
    <citation type="journal article" date="2015" name="Int. J. Syst. Evol. Microbiol.">
        <title>Acinetobacter equi sp. nov. isolated from horse faeces.</title>
        <authorList>
            <person name="Poppel M.T."/>
            <person name="Skiebe E."/>
            <person name="Laue M."/>
            <person name="Bergmann H."/>
            <person name="Ebersberger I."/>
            <person name="Garn T."/>
            <person name="Fruth A."/>
            <person name="Baumgardt S."/>
            <person name="Busse H.J."/>
            <person name="Wilharm G."/>
        </authorList>
    </citation>
    <scope>NUCLEOTIDE SEQUENCE [LARGE SCALE GENOMIC DNA]</scope>
    <source>
        <strain evidence="2 3">114</strain>
    </source>
</reference>
<dbReference type="Gene3D" id="3.40.50.880">
    <property type="match status" value="1"/>
</dbReference>
<name>A0A0N9W451_9GAMM</name>
<dbReference type="CDD" id="cd03139">
    <property type="entry name" value="GATase1_PfpI_2"/>
    <property type="match status" value="1"/>
</dbReference>
<accession>A0A0N9W451</accession>
<protein>
    <submittedName>
        <fullName evidence="2">AraC family transcriptional regulator</fullName>
    </submittedName>
</protein>
<dbReference type="InterPro" id="IPR029062">
    <property type="entry name" value="Class_I_gatase-like"/>
</dbReference>
<evidence type="ECO:0000259" key="1">
    <source>
        <dbReference type="Pfam" id="PF01965"/>
    </source>
</evidence>
<dbReference type="GO" id="GO:0006355">
    <property type="term" value="P:regulation of DNA-templated transcription"/>
    <property type="evidence" value="ECO:0007669"/>
    <property type="project" value="TreeGrafter"/>
</dbReference>
<dbReference type="InterPro" id="IPR052158">
    <property type="entry name" value="INH-QAR"/>
</dbReference>
<dbReference type="RefSeq" id="WP_054581777.1">
    <property type="nucleotide sequence ID" value="NZ_CP012808.1"/>
</dbReference>
<gene>
    <name evidence="2" type="ORF">AOY20_10295</name>
</gene>
<feature type="domain" description="DJ-1/PfpI" evidence="1">
    <location>
        <begin position="4"/>
        <end position="168"/>
    </location>
</feature>
<sequence length="193" mass="21877">MIDVGILLFDEVEVLDFAGPFEVFSITTNEKEQKLFNVFTIAEKRQIYARNGLEVNAKYLLDNIPNIDILVIPGGHGAEMIELYNTKLLQWVKEQYKTTKIIFSVCTGAFILAEAGLLDRLNATTHWMDMERLAKDYPKVHVIKNVRYVDENKIITSAGISSGIHTSLYLVAKMFGRGIALKTAKRMEFDTVL</sequence>
<dbReference type="Proteomes" id="UP000064939">
    <property type="component" value="Chromosome"/>
</dbReference>
<organism evidence="2 3">
    <name type="scientific">Acinetobacter equi</name>
    <dbReference type="NCBI Taxonomy" id="1324350"/>
    <lineage>
        <taxon>Bacteria</taxon>
        <taxon>Pseudomonadati</taxon>
        <taxon>Pseudomonadota</taxon>
        <taxon>Gammaproteobacteria</taxon>
        <taxon>Moraxellales</taxon>
        <taxon>Moraxellaceae</taxon>
        <taxon>Acinetobacter</taxon>
    </lineage>
</organism>
<dbReference type="SUPFAM" id="SSF52317">
    <property type="entry name" value="Class I glutamine amidotransferase-like"/>
    <property type="match status" value="1"/>
</dbReference>
<evidence type="ECO:0000313" key="2">
    <source>
        <dbReference type="EMBL" id="ALH95889.1"/>
    </source>
</evidence>
<dbReference type="PANTHER" id="PTHR43130:SF14">
    <property type="entry name" value="DJ-1_PFPI DOMAIN-CONTAINING PROTEIN"/>
    <property type="match status" value="1"/>
</dbReference>
<evidence type="ECO:0000313" key="3">
    <source>
        <dbReference type="Proteomes" id="UP000064939"/>
    </source>
</evidence>
<dbReference type="InterPro" id="IPR002818">
    <property type="entry name" value="DJ-1/PfpI"/>
</dbReference>
<proteinExistence type="predicted"/>
<dbReference type="KEGG" id="aei:AOY20_10295"/>
<dbReference type="EMBL" id="CP012808">
    <property type="protein sequence ID" value="ALH95889.1"/>
    <property type="molecule type" value="Genomic_DNA"/>
</dbReference>